<name>A0ABT4PPJ0_9MYCO</name>
<feature type="domain" description="Acyl-CoA dehydrogenase/oxidase N-terminal" evidence="8">
    <location>
        <begin position="23"/>
        <end position="125"/>
    </location>
</feature>
<feature type="domain" description="Acyl-CoA oxidase C-terminal" evidence="6">
    <location>
        <begin position="497"/>
        <end position="627"/>
    </location>
</feature>
<dbReference type="InterPro" id="IPR012258">
    <property type="entry name" value="Acyl-CoA_oxidase"/>
</dbReference>
<proteinExistence type="inferred from homology"/>
<keyword evidence="4" id="KW-0274">FAD</keyword>
<protein>
    <submittedName>
        <fullName evidence="10">Acyl-CoA dehydrogenase</fullName>
    </submittedName>
</protein>
<dbReference type="InterPro" id="IPR046373">
    <property type="entry name" value="Acyl-CoA_Oxase/DH_mid-dom_sf"/>
</dbReference>
<keyword evidence="11" id="KW-1185">Reference proteome</keyword>
<dbReference type="Gene3D" id="1.10.540.10">
    <property type="entry name" value="Acyl-CoA dehydrogenase/oxidase, N-terminal domain"/>
    <property type="match status" value="1"/>
</dbReference>
<evidence type="ECO:0000256" key="3">
    <source>
        <dbReference type="ARBA" id="ARBA00022630"/>
    </source>
</evidence>
<organism evidence="10 11">
    <name type="scientific">Mycobacterium hippophais</name>
    <dbReference type="NCBI Taxonomy" id="3016340"/>
    <lineage>
        <taxon>Bacteria</taxon>
        <taxon>Bacillati</taxon>
        <taxon>Actinomycetota</taxon>
        <taxon>Actinomycetes</taxon>
        <taxon>Mycobacteriales</taxon>
        <taxon>Mycobacteriaceae</taxon>
        <taxon>Mycobacterium</taxon>
    </lineage>
</organism>
<evidence type="ECO:0000256" key="1">
    <source>
        <dbReference type="ARBA" id="ARBA00001974"/>
    </source>
</evidence>
<comment type="cofactor">
    <cofactor evidence="1">
        <name>FAD</name>
        <dbReference type="ChEBI" id="CHEBI:57692"/>
    </cofactor>
</comment>
<evidence type="ECO:0000256" key="4">
    <source>
        <dbReference type="ARBA" id="ARBA00022827"/>
    </source>
</evidence>
<gene>
    <name evidence="10" type="ORF">O6P37_06405</name>
</gene>
<evidence type="ECO:0000259" key="7">
    <source>
        <dbReference type="Pfam" id="PF02770"/>
    </source>
</evidence>
<evidence type="ECO:0000256" key="5">
    <source>
        <dbReference type="ARBA" id="ARBA00023002"/>
    </source>
</evidence>
<feature type="domain" description="Acyl-CoA oxidase C-alpha1" evidence="9">
    <location>
        <begin position="279"/>
        <end position="438"/>
    </location>
</feature>
<dbReference type="SUPFAM" id="SSF47203">
    <property type="entry name" value="Acyl-CoA dehydrogenase C-terminal domain-like"/>
    <property type="match status" value="2"/>
</dbReference>
<evidence type="ECO:0000259" key="8">
    <source>
        <dbReference type="Pfam" id="PF02771"/>
    </source>
</evidence>
<dbReference type="Gene3D" id="2.40.110.10">
    <property type="entry name" value="Butyryl-CoA Dehydrogenase, subunit A, domain 2"/>
    <property type="match status" value="1"/>
</dbReference>
<dbReference type="Proteomes" id="UP001142153">
    <property type="component" value="Unassembled WGS sequence"/>
</dbReference>
<evidence type="ECO:0000313" key="11">
    <source>
        <dbReference type="Proteomes" id="UP001142153"/>
    </source>
</evidence>
<dbReference type="InterPro" id="IPR009100">
    <property type="entry name" value="AcylCoA_DH/oxidase_NM_dom_sf"/>
</dbReference>
<dbReference type="Pfam" id="PF22924">
    <property type="entry name" value="ACOX_C_alpha1"/>
    <property type="match status" value="1"/>
</dbReference>
<keyword evidence="3" id="KW-0285">Flavoprotein</keyword>
<evidence type="ECO:0000313" key="10">
    <source>
        <dbReference type="EMBL" id="MCZ8378487.1"/>
    </source>
</evidence>
<dbReference type="Gene3D" id="1.20.140.10">
    <property type="entry name" value="Butyryl-CoA Dehydrogenase, subunit A, domain 3"/>
    <property type="match status" value="2"/>
</dbReference>
<dbReference type="EMBL" id="JAPZPY010000002">
    <property type="protein sequence ID" value="MCZ8378487.1"/>
    <property type="molecule type" value="Genomic_DNA"/>
</dbReference>
<keyword evidence="5" id="KW-0560">Oxidoreductase</keyword>
<dbReference type="InterPro" id="IPR002655">
    <property type="entry name" value="Acyl-CoA_oxidase_C"/>
</dbReference>
<comment type="similarity">
    <text evidence="2">Belongs to the acyl-CoA oxidase family.</text>
</comment>
<dbReference type="Pfam" id="PF02770">
    <property type="entry name" value="Acyl-CoA_dh_M"/>
    <property type="match status" value="1"/>
</dbReference>
<dbReference type="Pfam" id="PF01756">
    <property type="entry name" value="ACOX"/>
    <property type="match status" value="1"/>
</dbReference>
<reference evidence="10" key="1">
    <citation type="submission" date="2022-12" db="EMBL/GenBank/DDBJ databases">
        <authorList>
            <person name="Deng Y."/>
            <person name="Zhang Y.-Q."/>
        </authorList>
    </citation>
    <scope>NUCLEOTIDE SEQUENCE</scope>
    <source>
        <strain evidence="10">CPCC 205372</strain>
    </source>
</reference>
<accession>A0ABT4PPJ0</accession>
<evidence type="ECO:0000259" key="6">
    <source>
        <dbReference type="Pfam" id="PF01756"/>
    </source>
</evidence>
<feature type="domain" description="Acyl-CoA oxidase/dehydrogenase middle" evidence="7">
    <location>
        <begin position="130"/>
        <end position="243"/>
    </location>
</feature>
<dbReference type="PANTHER" id="PTHR10909:SF352">
    <property type="entry name" value="ACYL-COENZYME A OXIDASE-LIKE PROTEIN"/>
    <property type="match status" value="1"/>
</dbReference>
<dbReference type="InterPro" id="IPR037069">
    <property type="entry name" value="AcylCoA_DH/ox_N_sf"/>
</dbReference>
<dbReference type="InterPro" id="IPR055060">
    <property type="entry name" value="ACOX_C_alpha1"/>
</dbReference>
<dbReference type="PIRSF" id="PIRSF000168">
    <property type="entry name" value="Acyl-CoA_oxidase"/>
    <property type="match status" value="1"/>
</dbReference>
<sequence length="646" mass="71420">MTTTAEHLRNSLDGRWRDVKNQMREELSTEIFKPHYTPNTVIARTKVAEQLRIMAAKGAAEDGFKKEHGGNGDVGAAITQIEMLAMSDLSLMVKAGVQWGLFGGAVENLGTERHHEEYVPKIISCELLGCFAMTETGHGSDVQSLETTATYDPATQEFVVNSPTPTARKDYIGGAAQTARMAAVFAQLITHENGEPVHHGVHCVLVPIRDEDGNDLPGVTTSDCDYKGGLPGVDNGRIVFDNVRVPRVNLLNQYGDVSENGTYSSPIDNPNRRFFTMLGTLIRGRVTVGGSGAAAARVALDIATRYALQRRQFEAPGDDNEVLIMDYLVHQRRLFPLIARSYALQFAQNELVAKCHELQSSDNPDAEEQRELEARAAGLKASNTWHASRAIQEAREACGGAGYLAENRLIGLRGDIDVFTTFEGDNHVLTQLVAKELLTAYADDVKSMSPVGWVRFAANTVGTRVMKRTAAETIMQTILDTRQDNEEEGSLFNRGTQVQMFEDREEYLLSSVARRLQSKSKEMSAFDAFNSVQDHVLHTAQAHIDRIVLEAFVAGIDACEDEEARRILAMVCDLYALSVIEDDKAWFIEHRFLSTERAKAVTRGINERCRTLRPYAETLVDGFGIPEQLRYAAMMDPEELMTAGPA</sequence>
<comment type="caution">
    <text evidence="10">The sequence shown here is derived from an EMBL/GenBank/DDBJ whole genome shotgun (WGS) entry which is preliminary data.</text>
</comment>
<dbReference type="InterPro" id="IPR013786">
    <property type="entry name" value="AcylCoA_DH/ox_N"/>
</dbReference>
<evidence type="ECO:0000259" key="9">
    <source>
        <dbReference type="Pfam" id="PF22924"/>
    </source>
</evidence>
<dbReference type="PANTHER" id="PTHR10909">
    <property type="entry name" value="ELECTRON TRANSPORT OXIDOREDUCTASE"/>
    <property type="match status" value="1"/>
</dbReference>
<dbReference type="Pfam" id="PF02771">
    <property type="entry name" value="Acyl-CoA_dh_N"/>
    <property type="match status" value="1"/>
</dbReference>
<dbReference type="InterPro" id="IPR006091">
    <property type="entry name" value="Acyl-CoA_Oxase/DH_mid-dom"/>
</dbReference>
<dbReference type="RefSeq" id="WP_269893283.1">
    <property type="nucleotide sequence ID" value="NZ_JAPZPY010000002.1"/>
</dbReference>
<evidence type="ECO:0000256" key="2">
    <source>
        <dbReference type="ARBA" id="ARBA00006288"/>
    </source>
</evidence>
<dbReference type="InterPro" id="IPR036250">
    <property type="entry name" value="AcylCo_DH-like_C"/>
</dbReference>
<dbReference type="SUPFAM" id="SSF56645">
    <property type="entry name" value="Acyl-CoA dehydrogenase NM domain-like"/>
    <property type="match status" value="1"/>
</dbReference>